<dbReference type="EMBL" id="CAXDID020000040">
    <property type="protein sequence ID" value="CAL6000122.1"/>
    <property type="molecule type" value="Genomic_DNA"/>
</dbReference>
<evidence type="ECO:0000313" key="3">
    <source>
        <dbReference type="Proteomes" id="UP001642409"/>
    </source>
</evidence>
<gene>
    <name evidence="2" type="ORF">HINF_LOCUS16551</name>
    <name evidence="1" type="ORF">HINF_LOCUS57632</name>
</gene>
<protein>
    <submittedName>
        <fullName evidence="2">Hypothetical_protein</fullName>
    </submittedName>
</protein>
<sequence length="192" mass="22567">MDNYFSNQQHTDVQLIRTNNNQQSQHNNYKLLLTSNPLIPLKNQQCRRNEIQIKKRRQISIIQIRKVFKNHGVFNSINSHKQECTILQIRSKLLLSVHLNCLHIINSLISGITQQCCQYTYWQTPYGNIHFVHCCMIYVFQNDCLSVHDPTNNDITQNDNALQQVRLALCICINIEMDNYFKQLTACRCTIN</sequence>
<evidence type="ECO:0000313" key="2">
    <source>
        <dbReference type="EMBL" id="CAL6000122.1"/>
    </source>
</evidence>
<dbReference type="EMBL" id="CATOUU010001064">
    <property type="protein sequence ID" value="CAI9969987.1"/>
    <property type="molecule type" value="Genomic_DNA"/>
</dbReference>
<reference evidence="2 3" key="2">
    <citation type="submission" date="2024-07" db="EMBL/GenBank/DDBJ databases">
        <authorList>
            <person name="Akdeniz Z."/>
        </authorList>
    </citation>
    <scope>NUCLEOTIDE SEQUENCE [LARGE SCALE GENOMIC DNA]</scope>
</reference>
<keyword evidence="3" id="KW-1185">Reference proteome</keyword>
<accession>A0AA86UYW2</accession>
<proteinExistence type="predicted"/>
<organism evidence="1">
    <name type="scientific">Hexamita inflata</name>
    <dbReference type="NCBI Taxonomy" id="28002"/>
    <lineage>
        <taxon>Eukaryota</taxon>
        <taxon>Metamonada</taxon>
        <taxon>Diplomonadida</taxon>
        <taxon>Hexamitidae</taxon>
        <taxon>Hexamitinae</taxon>
        <taxon>Hexamita</taxon>
    </lineage>
</organism>
<dbReference type="Proteomes" id="UP001642409">
    <property type="component" value="Unassembled WGS sequence"/>
</dbReference>
<dbReference type="AlphaFoldDB" id="A0AA86UYW2"/>
<name>A0AA86UYW2_9EUKA</name>
<evidence type="ECO:0000313" key="1">
    <source>
        <dbReference type="EMBL" id="CAI9969987.1"/>
    </source>
</evidence>
<comment type="caution">
    <text evidence="1">The sequence shown here is derived from an EMBL/GenBank/DDBJ whole genome shotgun (WGS) entry which is preliminary data.</text>
</comment>
<reference evidence="1" key="1">
    <citation type="submission" date="2023-06" db="EMBL/GenBank/DDBJ databases">
        <authorList>
            <person name="Kurt Z."/>
        </authorList>
    </citation>
    <scope>NUCLEOTIDE SEQUENCE</scope>
</reference>